<evidence type="ECO:0000256" key="8">
    <source>
        <dbReference type="ARBA" id="ARBA00022833"/>
    </source>
</evidence>
<feature type="domain" description="RING-type" evidence="11">
    <location>
        <begin position="106"/>
        <end position="148"/>
    </location>
</feature>
<sequence length="253" mass="28202">MSSKPGHMGVCGSTNCPTPPPQLKLYQAFIFVTPILFTLVLLLLFCCMYLRRRQRIRDTTQIRAQLFTRGLFSAHLEQGLNKSLRDGLPVLVYNEEFATSRDDTLCAVCLADYQNNEKLQQLPICSHAFHKECIDQWLVNHSTCPICRTSLLQSGKVVPMNSPAQTPAALEMCSRLPLAEHNDDVRSRAYHDPIVGSNQNDGFALNVLPEDDGARGSSTANVLLRGETSHLSHPSMEEHVQVIGDEHIIQIGH</sequence>
<comment type="pathway">
    <text evidence="2">Protein modification; protein ubiquitination.</text>
</comment>
<evidence type="ECO:0000256" key="3">
    <source>
        <dbReference type="ARBA" id="ARBA00012483"/>
    </source>
</evidence>
<dbReference type="PANTHER" id="PTHR46913">
    <property type="entry name" value="RING-H2 FINGER PROTEIN ATL16"/>
    <property type="match status" value="1"/>
</dbReference>
<evidence type="ECO:0000256" key="6">
    <source>
        <dbReference type="ARBA" id="ARBA00022771"/>
    </source>
</evidence>
<dbReference type="Gene3D" id="3.30.40.10">
    <property type="entry name" value="Zinc/RING finger domain, C3HC4 (zinc finger)"/>
    <property type="match status" value="1"/>
</dbReference>
<keyword evidence="10" id="KW-0472">Membrane</keyword>
<keyword evidence="8" id="KW-0862">Zinc</keyword>
<dbReference type="InterPro" id="IPR044600">
    <property type="entry name" value="ATL1/ATL16-like"/>
</dbReference>
<evidence type="ECO:0000259" key="11">
    <source>
        <dbReference type="PROSITE" id="PS50089"/>
    </source>
</evidence>
<reference evidence="12" key="1">
    <citation type="submission" date="2024-02" db="EMBL/GenBank/DDBJ databases">
        <authorList>
            <consortium name="ELIXIR-Norway"/>
            <consortium name="Elixir Norway"/>
        </authorList>
    </citation>
    <scope>NUCLEOTIDE SEQUENCE</scope>
</reference>
<dbReference type="PROSITE" id="PS50089">
    <property type="entry name" value="ZF_RING_2"/>
    <property type="match status" value="1"/>
</dbReference>
<dbReference type="SMART" id="SM00184">
    <property type="entry name" value="RING"/>
    <property type="match status" value="1"/>
</dbReference>
<keyword evidence="10" id="KW-0812">Transmembrane</keyword>
<keyword evidence="5" id="KW-0479">Metal-binding</keyword>
<evidence type="ECO:0000313" key="13">
    <source>
        <dbReference type="Proteomes" id="UP001497512"/>
    </source>
</evidence>
<evidence type="ECO:0000256" key="4">
    <source>
        <dbReference type="ARBA" id="ARBA00022679"/>
    </source>
</evidence>
<keyword evidence="7" id="KW-0833">Ubl conjugation pathway</keyword>
<dbReference type="CDD" id="cd16461">
    <property type="entry name" value="RING-H2_EL5-like"/>
    <property type="match status" value="1"/>
</dbReference>
<dbReference type="SUPFAM" id="SSF57850">
    <property type="entry name" value="RING/U-box"/>
    <property type="match status" value="1"/>
</dbReference>
<keyword evidence="6 9" id="KW-0863">Zinc-finger</keyword>
<proteinExistence type="predicted"/>
<protein>
    <recommendedName>
        <fullName evidence="3">RING-type E3 ubiquitin transferase</fullName>
        <ecNumber evidence="3">2.3.2.27</ecNumber>
    </recommendedName>
</protein>
<keyword evidence="4" id="KW-0808">Transferase</keyword>
<evidence type="ECO:0000256" key="1">
    <source>
        <dbReference type="ARBA" id="ARBA00000900"/>
    </source>
</evidence>
<dbReference type="InterPro" id="IPR013083">
    <property type="entry name" value="Znf_RING/FYVE/PHD"/>
</dbReference>
<comment type="catalytic activity">
    <reaction evidence="1">
        <text>S-ubiquitinyl-[E2 ubiquitin-conjugating enzyme]-L-cysteine + [acceptor protein]-L-lysine = [E2 ubiquitin-conjugating enzyme]-L-cysteine + N(6)-ubiquitinyl-[acceptor protein]-L-lysine.</text>
        <dbReference type="EC" id="2.3.2.27"/>
    </reaction>
</comment>
<name>A0ABP0TV91_9BRYO</name>
<evidence type="ECO:0000256" key="2">
    <source>
        <dbReference type="ARBA" id="ARBA00004906"/>
    </source>
</evidence>
<dbReference type="PANTHER" id="PTHR46913:SF23">
    <property type="entry name" value="E3 UBIQUITIN-PROTEIN LIGASE RHA4A-RELATED"/>
    <property type="match status" value="1"/>
</dbReference>
<dbReference type="EC" id="2.3.2.27" evidence="3"/>
<evidence type="ECO:0000313" key="12">
    <source>
        <dbReference type="EMBL" id="CAK9205773.1"/>
    </source>
</evidence>
<dbReference type="Pfam" id="PF13639">
    <property type="entry name" value="zf-RING_2"/>
    <property type="match status" value="1"/>
</dbReference>
<gene>
    <name evidence="12" type="ORF">CSSPTR1EN2_LOCUS8016</name>
</gene>
<keyword evidence="13" id="KW-1185">Reference proteome</keyword>
<organism evidence="12 13">
    <name type="scientific">Sphagnum troendelagicum</name>
    <dbReference type="NCBI Taxonomy" id="128251"/>
    <lineage>
        <taxon>Eukaryota</taxon>
        <taxon>Viridiplantae</taxon>
        <taxon>Streptophyta</taxon>
        <taxon>Embryophyta</taxon>
        <taxon>Bryophyta</taxon>
        <taxon>Sphagnophytina</taxon>
        <taxon>Sphagnopsida</taxon>
        <taxon>Sphagnales</taxon>
        <taxon>Sphagnaceae</taxon>
        <taxon>Sphagnum</taxon>
    </lineage>
</organism>
<dbReference type="EMBL" id="OZ019907">
    <property type="protein sequence ID" value="CAK9205773.1"/>
    <property type="molecule type" value="Genomic_DNA"/>
</dbReference>
<feature type="transmembrane region" description="Helical" evidence="10">
    <location>
        <begin position="28"/>
        <end position="50"/>
    </location>
</feature>
<accession>A0ABP0TV91</accession>
<evidence type="ECO:0000256" key="7">
    <source>
        <dbReference type="ARBA" id="ARBA00022786"/>
    </source>
</evidence>
<dbReference type="InterPro" id="IPR001841">
    <property type="entry name" value="Znf_RING"/>
</dbReference>
<keyword evidence="10" id="KW-1133">Transmembrane helix</keyword>
<evidence type="ECO:0000256" key="10">
    <source>
        <dbReference type="SAM" id="Phobius"/>
    </source>
</evidence>
<evidence type="ECO:0000256" key="5">
    <source>
        <dbReference type="ARBA" id="ARBA00022723"/>
    </source>
</evidence>
<evidence type="ECO:0000256" key="9">
    <source>
        <dbReference type="PROSITE-ProRule" id="PRU00175"/>
    </source>
</evidence>
<dbReference type="Proteomes" id="UP001497512">
    <property type="component" value="Chromosome 15"/>
</dbReference>